<protein>
    <recommendedName>
        <fullName evidence="4">Copper resistance protein D domain-containing protein</fullName>
    </recommendedName>
</protein>
<evidence type="ECO:0000313" key="3">
    <source>
        <dbReference type="Proteomes" id="UP000509626"/>
    </source>
</evidence>
<feature type="transmembrane region" description="Helical" evidence="1">
    <location>
        <begin position="129"/>
        <end position="147"/>
    </location>
</feature>
<feature type="transmembrane region" description="Helical" evidence="1">
    <location>
        <begin position="12"/>
        <end position="34"/>
    </location>
</feature>
<keyword evidence="1" id="KW-0812">Transmembrane</keyword>
<feature type="transmembrane region" description="Helical" evidence="1">
    <location>
        <begin position="88"/>
        <end position="108"/>
    </location>
</feature>
<dbReference type="RefSeq" id="WP_179266844.1">
    <property type="nucleotide sequence ID" value="NZ_CP058579.1"/>
</dbReference>
<gene>
    <name evidence="2" type="ORF">HUG12_00145</name>
</gene>
<evidence type="ECO:0000313" key="2">
    <source>
        <dbReference type="EMBL" id="QLG60258.1"/>
    </source>
</evidence>
<dbReference type="EMBL" id="CP058579">
    <property type="protein sequence ID" value="QLG60258.1"/>
    <property type="molecule type" value="Genomic_DNA"/>
</dbReference>
<keyword evidence="3" id="KW-1185">Reference proteome</keyword>
<name>A0A7D5Q8K4_9EURY</name>
<reference evidence="2 3" key="1">
    <citation type="submission" date="2020-06" db="EMBL/GenBank/DDBJ databases">
        <title>NJ-3-1, isolated from saline soil.</title>
        <authorList>
            <person name="Cui H.L."/>
            <person name="Shi X."/>
        </authorList>
    </citation>
    <scope>NUCLEOTIDE SEQUENCE [LARGE SCALE GENOMIC DNA]</scope>
    <source>
        <strain evidence="2 3">NJ-3-1</strain>
    </source>
</reference>
<keyword evidence="1" id="KW-1133">Transmembrane helix</keyword>
<dbReference type="OrthoDB" id="340884at2157"/>
<dbReference type="GeneID" id="56035822"/>
<evidence type="ECO:0008006" key="4">
    <source>
        <dbReference type="Google" id="ProtNLM"/>
    </source>
</evidence>
<organism evidence="2 3">
    <name type="scientific">Halorarum salinum</name>
    <dbReference type="NCBI Taxonomy" id="2743089"/>
    <lineage>
        <taxon>Archaea</taxon>
        <taxon>Methanobacteriati</taxon>
        <taxon>Methanobacteriota</taxon>
        <taxon>Stenosarchaea group</taxon>
        <taxon>Halobacteria</taxon>
        <taxon>Halobacteriales</taxon>
        <taxon>Haloferacaceae</taxon>
        <taxon>Halorarum</taxon>
    </lineage>
</organism>
<dbReference type="Proteomes" id="UP000509626">
    <property type="component" value="Chromosome"/>
</dbReference>
<accession>A0A7D5Q8K4</accession>
<evidence type="ECO:0000256" key="1">
    <source>
        <dbReference type="SAM" id="Phobius"/>
    </source>
</evidence>
<proteinExistence type="predicted"/>
<sequence>MVTVTLEATMRILHLMTAGIWAGWTVFMAVLVVPGARDGRLDPEALRWLTGQFSLLSKGAPLVTFVTGTYMVGQGYTTDALLYSSRGTLVLTMIGLWLVLSGVTNLSSRRLTGCVDEIGVERAARDARAPFAAAGVVALALLLVGGWL</sequence>
<dbReference type="AlphaFoldDB" id="A0A7D5Q8K4"/>
<keyword evidence="1" id="KW-0472">Membrane</keyword>
<dbReference type="KEGG" id="halu:HUG12_00145"/>